<dbReference type="Gene3D" id="3.40.50.1980">
    <property type="entry name" value="Nitrogenase molybdenum iron protein domain"/>
    <property type="match status" value="1"/>
</dbReference>
<dbReference type="Pfam" id="PF00815">
    <property type="entry name" value="Histidinol_dh"/>
    <property type="match status" value="1"/>
</dbReference>
<dbReference type="AlphaFoldDB" id="X0YGQ9"/>
<evidence type="ECO:0008006" key="3">
    <source>
        <dbReference type="Google" id="ProtNLM"/>
    </source>
</evidence>
<evidence type="ECO:0000256" key="1">
    <source>
        <dbReference type="ARBA" id="ARBA00023002"/>
    </source>
</evidence>
<organism evidence="2">
    <name type="scientific">marine sediment metagenome</name>
    <dbReference type="NCBI Taxonomy" id="412755"/>
    <lineage>
        <taxon>unclassified sequences</taxon>
        <taxon>metagenomes</taxon>
        <taxon>ecological metagenomes</taxon>
    </lineage>
</organism>
<protein>
    <recommendedName>
        <fullName evidence="3">Histidinol dehydrogenase</fullName>
    </recommendedName>
</protein>
<reference evidence="2" key="1">
    <citation type="journal article" date="2014" name="Front. Microbiol.">
        <title>High frequency of phylogenetically diverse reductive dehalogenase-homologous genes in deep subseafloor sedimentary metagenomes.</title>
        <authorList>
            <person name="Kawai M."/>
            <person name="Futagami T."/>
            <person name="Toyoda A."/>
            <person name="Takaki Y."/>
            <person name="Nishi S."/>
            <person name="Hori S."/>
            <person name="Arai W."/>
            <person name="Tsubouchi T."/>
            <person name="Morono Y."/>
            <person name="Uchiyama I."/>
            <person name="Ito T."/>
            <person name="Fujiyama A."/>
            <person name="Inagaki F."/>
            <person name="Takami H."/>
        </authorList>
    </citation>
    <scope>NUCLEOTIDE SEQUENCE</scope>
    <source>
        <strain evidence="2">Expedition CK06-06</strain>
    </source>
</reference>
<dbReference type="PANTHER" id="PTHR21256:SF2">
    <property type="entry name" value="HISTIDINE BIOSYNTHESIS TRIFUNCTIONAL PROTEIN"/>
    <property type="match status" value="1"/>
</dbReference>
<dbReference type="PRINTS" id="PR00083">
    <property type="entry name" value="HOLDHDRGNASE"/>
</dbReference>
<gene>
    <name evidence="2" type="ORF">S01H1_78527</name>
</gene>
<accession>X0YGQ9</accession>
<dbReference type="EMBL" id="BARS01052857">
    <property type="protein sequence ID" value="GAG46392.1"/>
    <property type="molecule type" value="Genomic_DNA"/>
</dbReference>
<proteinExistence type="predicted"/>
<keyword evidence="1" id="KW-0560">Oxidoreductase</keyword>
<feature type="non-terminal residue" evidence="2">
    <location>
        <position position="131"/>
    </location>
</feature>
<dbReference type="GO" id="GO:0004399">
    <property type="term" value="F:histidinol dehydrogenase activity"/>
    <property type="evidence" value="ECO:0007669"/>
    <property type="project" value="TreeGrafter"/>
</dbReference>
<dbReference type="InterPro" id="IPR016161">
    <property type="entry name" value="Ald_DH/histidinol_DH"/>
</dbReference>
<name>X0YGQ9_9ZZZZ</name>
<dbReference type="GO" id="GO:0005829">
    <property type="term" value="C:cytosol"/>
    <property type="evidence" value="ECO:0007669"/>
    <property type="project" value="TreeGrafter"/>
</dbReference>
<dbReference type="SUPFAM" id="SSF53720">
    <property type="entry name" value="ALDH-like"/>
    <property type="match status" value="1"/>
</dbReference>
<dbReference type="GO" id="GO:0046872">
    <property type="term" value="F:metal ion binding"/>
    <property type="evidence" value="ECO:0007669"/>
    <property type="project" value="InterPro"/>
</dbReference>
<dbReference type="InterPro" id="IPR012131">
    <property type="entry name" value="Hstdl_DH"/>
</dbReference>
<dbReference type="PANTHER" id="PTHR21256">
    <property type="entry name" value="HISTIDINOL DEHYDROGENASE HDH"/>
    <property type="match status" value="1"/>
</dbReference>
<dbReference type="GO" id="GO:0051287">
    <property type="term" value="F:NAD binding"/>
    <property type="evidence" value="ECO:0007669"/>
    <property type="project" value="InterPro"/>
</dbReference>
<dbReference type="GO" id="GO:0000105">
    <property type="term" value="P:L-histidine biosynthetic process"/>
    <property type="evidence" value="ECO:0007669"/>
    <property type="project" value="TreeGrafter"/>
</dbReference>
<evidence type="ECO:0000313" key="2">
    <source>
        <dbReference type="EMBL" id="GAG46392.1"/>
    </source>
</evidence>
<sequence>MKIIKLTGKRFAKLCSRNLTKNRRIVSSVEKIINDVRQNGDDAILKYTRKFDRVKLTAKELKVSEHETNGAYQDISPNFVTSLRVIIDNISKFYKKQFKKSWKIRDADGVLLGEKCQPLDTVGVYVPSGTV</sequence>
<comment type="caution">
    <text evidence="2">The sequence shown here is derived from an EMBL/GenBank/DDBJ whole genome shotgun (WGS) entry which is preliminary data.</text>
</comment>